<feature type="domain" description="FTP" evidence="15">
    <location>
        <begin position="60"/>
        <end position="111"/>
    </location>
</feature>
<keyword evidence="3 13" id="KW-0964">Secreted</keyword>
<evidence type="ECO:0000256" key="10">
    <source>
        <dbReference type="ARBA" id="ARBA00023145"/>
    </source>
</evidence>
<keyword evidence="7 13" id="KW-0378">Hydrolase</keyword>
<evidence type="ECO:0000256" key="9">
    <source>
        <dbReference type="ARBA" id="ARBA00023049"/>
    </source>
</evidence>
<dbReference type="InterPro" id="IPR001842">
    <property type="entry name" value="Peptidase_M36"/>
</dbReference>
<dbReference type="EMBL" id="JANBPT010000178">
    <property type="protein sequence ID" value="KAJ1926270.1"/>
    <property type="molecule type" value="Genomic_DNA"/>
</dbReference>
<evidence type="ECO:0000256" key="1">
    <source>
        <dbReference type="ARBA" id="ARBA00004613"/>
    </source>
</evidence>
<dbReference type="OrthoDB" id="3227768at2759"/>
<evidence type="ECO:0000256" key="12">
    <source>
        <dbReference type="PIRSR" id="PIRSR601842-2"/>
    </source>
</evidence>
<dbReference type="GO" id="GO:0004222">
    <property type="term" value="F:metalloendopeptidase activity"/>
    <property type="evidence" value="ECO:0007669"/>
    <property type="project" value="InterPro"/>
</dbReference>
<dbReference type="GO" id="GO:0005615">
    <property type="term" value="C:extracellular space"/>
    <property type="evidence" value="ECO:0007669"/>
    <property type="project" value="InterPro"/>
</dbReference>
<evidence type="ECO:0000259" key="15">
    <source>
        <dbReference type="Pfam" id="PF07504"/>
    </source>
</evidence>
<comment type="similarity">
    <text evidence="2 13">Belongs to the peptidase M36 family.</text>
</comment>
<dbReference type="InterPro" id="IPR027268">
    <property type="entry name" value="Peptidase_M4/M1_CTD_sf"/>
</dbReference>
<dbReference type="AlphaFoldDB" id="A0A9W8AGN4"/>
<dbReference type="Pfam" id="PF07504">
    <property type="entry name" value="FTP"/>
    <property type="match status" value="1"/>
</dbReference>
<feature type="binding site" evidence="12">
    <location>
        <position position="458"/>
    </location>
    <ligand>
        <name>Zn(2+)</name>
        <dbReference type="ChEBI" id="CHEBI:29105"/>
        <note>catalytic</note>
    </ligand>
</feature>
<keyword evidence="9 13" id="KW-0482">Metalloprotease</keyword>
<keyword evidence="8 12" id="KW-0862">Zinc</keyword>
<evidence type="ECO:0000256" key="6">
    <source>
        <dbReference type="ARBA" id="ARBA00022729"/>
    </source>
</evidence>
<feature type="binding site" evidence="12">
    <location>
        <position position="432"/>
    </location>
    <ligand>
        <name>Zn(2+)</name>
        <dbReference type="ChEBI" id="CHEBI:29105"/>
        <note>catalytic</note>
    </ligand>
</feature>
<feature type="active site" evidence="11">
    <location>
        <position position="429"/>
    </location>
</feature>
<dbReference type="InterPro" id="IPR011096">
    <property type="entry name" value="FTP_domain"/>
</dbReference>
<name>A0A9W8AGN4_9FUNG</name>
<evidence type="ECO:0000256" key="2">
    <source>
        <dbReference type="ARBA" id="ARBA00006006"/>
    </source>
</evidence>
<dbReference type="CDD" id="cd09596">
    <property type="entry name" value="M36"/>
    <property type="match status" value="1"/>
</dbReference>
<keyword evidence="6" id="KW-0732">Signal</keyword>
<proteinExistence type="inferred from homology"/>
<protein>
    <recommendedName>
        <fullName evidence="13">Extracellular metalloproteinase</fullName>
        <ecNumber evidence="13">3.4.24.-</ecNumber>
    </recommendedName>
    <alternativeName>
        <fullName evidence="13">Fungalysin</fullName>
    </alternativeName>
</protein>
<dbReference type="Pfam" id="PF02128">
    <property type="entry name" value="Peptidase_M36"/>
    <property type="match status" value="1"/>
</dbReference>
<dbReference type="InterPro" id="IPR050371">
    <property type="entry name" value="Fungal_virulence_M36"/>
</dbReference>
<dbReference type="Proteomes" id="UP001150569">
    <property type="component" value="Unassembled WGS sequence"/>
</dbReference>
<evidence type="ECO:0000313" key="17">
    <source>
        <dbReference type="Proteomes" id="UP001150569"/>
    </source>
</evidence>
<evidence type="ECO:0000256" key="4">
    <source>
        <dbReference type="ARBA" id="ARBA00022670"/>
    </source>
</evidence>
<evidence type="ECO:0000256" key="14">
    <source>
        <dbReference type="SAM" id="MobiDB-lite"/>
    </source>
</evidence>
<dbReference type="Gene3D" id="3.10.170.10">
    <property type="match status" value="1"/>
</dbReference>
<comment type="caution">
    <text evidence="16">The sequence shown here is derived from an EMBL/GenBank/DDBJ whole genome shotgun (WGS) entry which is preliminary data.</text>
</comment>
<keyword evidence="4 13" id="KW-0645">Protease</keyword>
<comment type="subcellular location">
    <subcellularLocation>
        <location evidence="1 13">Secreted</location>
    </subcellularLocation>
</comment>
<evidence type="ECO:0000256" key="13">
    <source>
        <dbReference type="RuleBase" id="RU364017"/>
    </source>
</evidence>
<feature type="region of interest" description="Disordered" evidence="14">
    <location>
        <begin position="251"/>
        <end position="293"/>
    </location>
</feature>
<feature type="binding site" evidence="12">
    <location>
        <position position="243"/>
    </location>
    <ligand>
        <name>Zn(2+)</name>
        <dbReference type="ChEBI" id="CHEBI:29105"/>
        <note>catalytic</note>
    </ligand>
</feature>
<dbReference type="GO" id="GO:0008270">
    <property type="term" value="F:zinc ion binding"/>
    <property type="evidence" value="ECO:0007669"/>
    <property type="project" value="InterPro"/>
</dbReference>
<dbReference type="PANTHER" id="PTHR33478">
    <property type="entry name" value="EXTRACELLULAR METALLOPROTEINASE MEP"/>
    <property type="match status" value="1"/>
</dbReference>
<gene>
    <name evidence="16" type="ORF">IWQ60_003926</name>
</gene>
<evidence type="ECO:0000256" key="3">
    <source>
        <dbReference type="ARBA" id="ARBA00022525"/>
    </source>
</evidence>
<dbReference type="SUPFAM" id="SSF55486">
    <property type="entry name" value="Metalloproteases ('zincins'), catalytic domain"/>
    <property type="match status" value="1"/>
</dbReference>
<evidence type="ECO:0000256" key="7">
    <source>
        <dbReference type="ARBA" id="ARBA00022801"/>
    </source>
</evidence>
<sequence>MAHETRQRGGNIVPSLNHAVYVIPETPLTTTGQTGSAGLQADPKQVALQLALEKYGLKGADLVVKNFHTSADTGVSHVYLRQLVNGLEVTNADMNVNVDTKGTIISYGSTFLTAGHPAIQVATNPQIMGTINAIGSVTRLDAVNAVLGHQGRPTMPRSTTSHLTVNHERDEVNTTGDESAQVITGVPGSVDDRTVTRDTYIINSQGELEPVWGVILRTDDDWVNAHVSRHSGKLVSYVSWRADDTYRVYTRNVPNPDKGDRELVSDPADTMASPRGWHAGPDDSTTTDTSGNNVFAQENLDGKLTWEGKKRPDGGSQLAFDFPIDFSQEPVNYLDAAVTNLYYWNNLAHDIFYNYGFDEESGNFQNDNFGEGGEEGDAVLAFAQGGDGMNNAWFSTPPDGENGVMNMYIFDTTSPNRDGDLEADVIIHEYTHGVSNRLTGGAANSNCLGTLEAGGMGEGWSDIMAILFQLKPSDTNATDFAIGSYVEGSAKGFRRHLYSTSLATNPTMYSDLNDPSNQEVHNVGELWAEMLYEVVWALIDEAGFEPNLANADSQAGNILAMKYIVNGFKLQPCNPTFLSARDAIIQAEKMISDGEYECTLWRAFSKRGLGKFAINAFGDYFNSSSMPLRCLV</sequence>
<organism evidence="16 17">
    <name type="scientific">Tieghemiomyces parasiticus</name>
    <dbReference type="NCBI Taxonomy" id="78921"/>
    <lineage>
        <taxon>Eukaryota</taxon>
        <taxon>Fungi</taxon>
        <taxon>Fungi incertae sedis</taxon>
        <taxon>Zoopagomycota</taxon>
        <taxon>Kickxellomycotina</taxon>
        <taxon>Dimargaritomycetes</taxon>
        <taxon>Dimargaritales</taxon>
        <taxon>Dimargaritaceae</taxon>
        <taxon>Tieghemiomyces</taxon>
    </lineage>
</organism>
<evidence type="ECO:0000256" key="8">
    <source>
        <dbReference type="ARBA" id="ARBA00022833"/>
    </source>
</evidence>
<comment type="cofactor">
    <cofactor evidence="12">
        <name>Zn(2+)</name>
        <dbReference type="ChEBI" id="CHEBI:29105"/>
    </cofactor>
    <text evidence="12">Binds 1 zinc ion per subunit.</text>
</comment>
<dbReference type="GO" id="GO:0006508">
    <property type="term" value="P:proteolysis"/>
    <property type="evidence" value="ECO:0007669"/>
    <property type="project" value="UniProtKB-KW"/>
</dbReference>
<keyword evidence="5 12" id="KW-0479">Metal-binding</keyword>
<dbReference type="EC" id="3.4.24.-" evidence="13"/>
<dbReference type="PRINTS" id="PR00999">
    <property type="entry name" value="FUNGALYSIN"/>
</dbReference>
<dbReference type="Gene3D" id="1.10.390.10">
    <property type="entry name" value="Neutral Protease Domain 2"/>
    <property type="match status" value="1"/>
</dbReference>
<evidence type="ECO:0000256" key="5">
    <source>
        <dbReference type="ARBA" id="ARBA00022723"/>
    </source>
</evidence>
<reference evidence="16" key="1">
    <citation type="submission" date="2022-07" db="EMBL/GenBank/DDBJ databases">
        <title>Phylogenomic reconstructions and comparative analyses of Kickxellomycotina fungi.</title>
        <authorList>
            <person name="Reynolds N.K."/>
            <person name="Stajich J.E."/>
            <person name="Barry K."/>
            <person name="Grigoriev I.V."/>
            <person name="Crous P."/>
            <person name="Smith M.E."/>
        </authorList>
    </citation>
    <scope>NUCLEOTIDE SEQUENCE</scope>
    <source>
        <strain evidence="16">RSA 861</strain>
    </source>
</reference>
<accession>A0A9W8AGN4</accession>
<evidence type="ECO:0000313" key="16">
    <source>
        <dbReference type="EMBL" id="KAJ1926270.1"/>
    </source>
</evidence>
<dbReference type="PANTHER" id="PTHR33478:SF1">
    <property type="entry name" value="EXTRACELLULAR METALLOPROTEINASE MEP"/>
    <property type="match status" value="1"/>
</dbReference>
<evidence type="ECO:0000256" key="11">
    <source>
        <dbReference type="PIRSR" id="PIRSR601842-1"/>
    </source>
</evidence>
<keyword evidence="10 13" id="KW-0865">Zymogen</keyword>
<keyword evidence="17" id="KW-1185">Reference proteome</keyword>
<feature type="binding site" evidence="12">
    <location>
        <position position="428"/>
    </location>
    <ligand>
        <name>Zn(2+)</name>
        <dbReference type="ChEBI" id="CHEBI:29105"/>
        <note>catalytic</note>
    </ligand>
</feature>